<protein>
    <submittedName>
        <fullName evidence="3">Phage scaffolding protein</fullName>
    </submittedName>
</protein>
<gene>
    <name evidence="3" type="ORF">NE686_00525</name>
</gene>
<feature type="compositionally biased region" description="Gly residues" evidence="2">
    <location>
        <begin position="153"/>
        <end position="170"/>
    </location>
</feature>
<reference evidence="3 4" key="1">
    <citation type="submission" date="2022-06" db="EMBL/GenBank/DDBJ databases">
        <title>Isolation of gut microbiota from human fecal samples.</title>
        <authorList>
            <person name="Pamer E.G."/>
            <person name="Barat B."/>
            <person name="Waligurski E."/>
            <person name="Medina S."/>
            <person name="Paddock L."/>
            <person name="Mostad J."/>
        </authorList>
    </citation>
    <scope>NUCLEOTIDE SEQUENCE [LARGE SCALE GENOMIC DNA]</scope>
    <source>
        <strain evidence="3 4">DFI.7.95</strain>
    </source>
</reference>
<evidence type="ECO:0000313" key="3">
    <source>
        <dbReference type="EMBL" id="MCQ4921553.1"/>
    </source>
</evidence>
<accession>A0ABT1S510</accession>
<feature type="coiled-coil region" evidence="1">
    <location>
        <begin position="27"/>
        <end position="61"/>
    </location>
</feature>
<evidence type="ECO:0000313" key="4">
    <source>
        <dbReference type="Proteomes" id="UP001524478"/>
    </source>
</evidence>
<feature type="region of interest" description="Disordered" evidence="2">
    <location>
        <begin position="147"/>
        <end position="195"/>
    </location>
</feature>
<dbReference type="InterPro" id="IPR009636">
    <property type="entry name" value="SCAF"/>
</dbReference>
<evidence type="ECO:0000256" key="2">
    <source>
        <dbReference type="SAM" id="MobiDB-lite"/>
    </source>
</evidence>
<name>A0ABT1S510_9FIRM</name>
<dbReference type="Proteomes" id="UP001524478">
    <property type="component" value="Unassembled WGS sequence"/>
</dbReference>
<dbReference type="Pfam" id="PF06810">
    <property type="entry name" value="Phage_scaffold"/>
    <property type="match status" value="1"/>
</dbReference>
<keyword evidence="4" id="KW-1185">Reference proteome</keyword>
<organism evidence="3 4">
    <name type="scientific">Tissierella carlieri</name>
    <dbReference type="NCBI Taxonomy" id="689904"/>
    <lineage>
        <taxon>Bacteria</taxon>
        <taxon>Bacillati</taxon>
        <taxon>Bacillota</taxon>
        <taxon>Tissierellia</taxon>
        <taxon>Tissierellales</taxon>
        <taxon>Tissierellaceae</taxon>
        <taxon>Tissierella</taxon>
    </lineage>
</organism>
<proteinExistence type="predicted"/>
<keyword evidence="1" id="KW-0175">Coiled coil</keyword>
<dbReference type="EMBL" id="JANGAC010000001">
    <property type="protein sequence ID" value="MCQ4921553.1"/>
    <property type="molecule type" value="Genomic_DNA"/>
</dbReference>
<evidence type="ECO:0000256" key="1">
    <source>
        <dbReference type="SAM" id="Coils"/>
    </source>
</evidence>
<dbReference type="RefSeq" id="WP_256310073.1">
    <property type="nucleotide sequence ID" value="NZ_JANGAC010000001.1"/>
</dbReference>
<sequence length="195" mass="20954">MTKEELLALGLTEEQIVEVFKINGKDVEKAKGDLATVETELASTKEQLNTANTEIESYKSMDIDGIKASAESYKTKFEAAQANAQKEIDALKFSHAIENALSTAKAKNVKAVKALLNMEGLKLNGEEIVGLKEQIENIRKDNEFLFDEVEPNGTGGSKGGGVKGGKGGGTEENYGASLAKLKGKEKAPETNPYEL</sequence>
<comment type="caution">
    <text evidence="3">The sequence shown here is derived from an EMBL/GenBank/DDBJ whole genome shotgun (WGS) entry which is preliminary data.</text>
</comment>